<name>A0ABX1R303_9ALTE</name>
<accession>A0ABX1R303</accession>
<dbReference type="EMBL" id="JAATNW010000006">
    <property type="protein sequence ID" value="NMH60829.1"/>
    <property type="molecule type" value="Genomic_DNA"/>
</dbReference>
<comment type="caution">
    <text evidence="2">The sequence shown here is derived from an EMBL/GenBank/DDBJ whole genome shotgun (WGS) entry which is preliminary data.</text>
</comment>
<evidence type="ECO:0000313" key="2">
    <source>
        <dbReference type="EMBL" id="NMH60829.1"/>
    </source>
</evidence>
<dbReference type="Proteomes" id="UP000709336">
    <property type="component" value="Unassembled WGS sequence"/>
</dbReference>
<evidence type="ECO:0000313" key="3">
    <source>
        <dbReference type="Proteomes" id="UP000709336"/>
    </source>
</evidence>
<feature type="domain" description="Glycosyltransferase 61 catalytic" evidence="1">
    <location>
        <begin position="26"/>
        <end position="202"/>
    </location>
</feature>
<protein>
    <submittedName>
        <fullName evidence="2">Glycosyltransferase family 61 protein</fullName>
    </submittedName>
</protein>
<keyword evidence="3" id="KW-1185">Reference proteome</keyword>
<reference evidence="2 3" key="1">
    <citation type="submission" date="2020-03" db="EMBL/GenBank/DDBJ databases">
        <title>Alteromonas ponticola sp. nov., isolated from seawater.</title>
        <authorList>
            <person name="Yoon J.-H."/>
            <person name="Kim Y.-O."/>
        </authorList>
    </citation>
    <scope>NUCLEOTIDE SEQUENCE [LARGE SCALE GENOMIC DNA]</scope>
    <source>
        <strain evidence="2 3">MYP5</strain>
    </source>
</reference>
<gene>
    <name evidence="2" type="ORF">HCJ96_12400</name>
</gene>
<dbReference type="Pfam" id="PF04577">
    <property type="entry name" value="Glyco_transf_61"/>
    <property type="match status" value="1"/>
</dbReference>
<sequence length="352" mass="40508">MTNTTKKTFWTKSGTYYYGGPVFSNFGHFLAECIHRLRLYNEGGDRTKVKKVIFQPKNRIPDFKEGLPVLPPHFYETLEYLGMEKSKVCLQTKQMTVKNLIVSEEESLFRSGIPVSKPFLDFLKSCEANANIKNDPALPKRLYVSRTPFRLRGAFAGEAYLDKFMENNGFDIFRPEAYPLIEQLKRYKSAEQIVFAEGAAVHVMELVGSVDANVYLLQRKKNSQRVFKQVLEPRTVNTAYFSDVHELPSLFQHQNLKIVTQGSALSIPDIDKMAHFLQQELRLDGFDKEMFAGQIVSDVINYYRHYHSAVWADETIRPRLSLYKEKVTHIAEKLLVQTDAIKSLVEFGHSSD</sequence>
<proteinExistence type="predicted"/>
<evidence type="ECO:0000259" key="1">
    <source>
        <dbReference type="Pfam" id="PF04577"/>
    </source>
</evidence>
<organism evidence="2 3">
    <name type="scientific">Alteromonas ponticola</name>
    <dbReference type="NCBI Taxonomy" id="2720613"/>
    <lineage>
        <taxon>Bacteria</taxon>
        <taxon>Pseudomonadati</taxon>
        <taxon>Pseudomonadota</taxon>
        <taxon>Gammaproteobacteria</taxon>
        <taxon>Alteromonadales</taxon>
        <taxon>Alteromonadaceae</taxon>
        <taxon>Alteromonas/Salinimonas group</taxon>
        <taxon>Alteromonas</taxon>
    </lineage>
</organism>
<dbReference type="InterPro" id="IPR049625">
    <property type="entry name" value="Glyco_transf_61_cat"/>
</dbReference>